<name>A0A317TZT1_9GAMM</name>
<reference evidence="2 4" key="2">
    <citation type="submission" date="2018-12" db="EMBL/GenBank/DDBJ databases">
        <title>Legionella sp,whole genome shotgun sequence.</title>
        <authorList>
            <person name="Wu H."/>
        </authorList>
    </citation>
    <scope>NUCLEOTIDE SEQUENCE [LARGE SCALE GENOMIC DNA]</scope>
    <source>
        <strain evidence="4">km489</strain>
        <strain evidence="2">Km489</strain>
    </source>
</reference>
<protein>
    <submittedName>
        <fullName evidence="1">Uncharacterized protein</fullName>
    </submittedName>
</protein>
<proteinExistence type="predicted"/>
<gene>
    <name evidence="1" type="ORF">DGG96_19605</name>
    <name evidence="2" type="ORF">ELY20_16315</name>
</gene>
<evidence type="ECO:0000313" key="2">
    <source>
        <dbReference type="EMBL" id="RUR18767.1"/>
    </source>
</evidence>
<sequence>MRAFDPSDIKTKKEIENIQNRLNTIIALAKEKEKTSQLFEAKQLYTEAQHLSFHAGEGLRVKIINEEADIKTWHWINKKIETLHK</sequence>
<dbReference type="AlphaFoldDB" id="A0A317TZT1"/>
<dbReference type="EMBL" id="QHJG01000053">
    <property type="protein sequence ID" value="PWY53956.1"/>
    <property type="molecule type" value="Genomic_DNA"/>
</dbReference>
<evidence type="ECO:0000313" key="4">
    <source>
        <dbReference type="Proteomes" id="UP000287374"/>
    </source>
</evidence>
<dbReference type="Proteomes" id="UP000287374">
    <property type="component" value="Unassembled WGS sequence"/>
</dbReference>
<reference evidence="1 3" key="1">
    <citation type="submission" date="2018-05" db="EMBL/GenBank/DDBJ databases">
        <title>Legionella qingyii sp.nov., whole genome shotgun sequence.</title>
        <authorList>
            <person name="Wu H."/>
            <person name="Zhu Q."/>
            <person name="Hu C."/>
        </authorList>
    </citation>
    <scope>NUCLEOTIDE SEQUENCE [LARGE SCALE GENOMIC DNA]</scope>
    <source>
        <strain evidence="1 3">HEB18</strain>
    </source>
</reference>
<dbReference type="OrthoDB" id="5642558at2"/>
<dbReference type="Proteomes" id="UP000247152">
    <property type="component" value="Unassembled WGS sequence"/>
</dbReference>
<comment type="caution">
    <text evidence="1">The sequence shown here is derived from an EMBL/GenBank/DDBJ whole genome shotgun (WGS) entry which is preliminary data.</text>
</comment>
<evidence type="ECO:0000313" key="1">
    <source>
        <dbReference type="EMBL" id="PWY53956.1"/>
    </source>
</evidence>
<dbReference type="RefSeq" id="WP_110144168.1">
    <property type="nucleotide sequence ID" value="NZ_QHJG01000053.1"/>
</dbReference>
<dbReference type="EMBL" id="RZGX01000034">
    <property type="protein sequence ID" value="RUR18767.1"/>
    <property type="molecule type" value="Genomic_DNA"/>
</dbReference>
<evidence type="ECO:0000313" key="3">
    <source>
        <dbReference type="Proteomes" id="UP000247152"/>
    </source>
</evidence>
<keyword evidence="4" id="KW-1185">Reference proteome</keyword>
<organism evidence="1 3">
    <name type="scientific">Legionella qingyii</name>
    <dbReference type="NCBI Taxonomy" id="2184757"/>
    <lineage>
        <taxon>Bacteria</taxon>
        <taxon>Pseudomonadati</taxon>
        <taxon>Pseudomonadota</taxon>
        <taxon>Gammaproteobacteria</taxon>
        <taxon>Legionellales</taxon>
        <taxon>Legionellaceae</taxon>
        <taxon>Legionella</taxon>
    </lineage>
</organism>
<accession>A0A317TZT1</accession>